<name>A0A5B7F5F9_PORTR</name>
<proteinExistence type="predicted"/>
<comment type="caution">
    <text evidence="2">The sequence shown here is derived from an EMBL/GenBank/DDBJ whole genome shotgun (WGS) entry which is preliminary data.</text>
</comment>
<protein>
    <submittedName>
        <fullName evidence="2">Uncharacterized protein</fullName>
    </submittedName>
</protein>
<accession>A0A5B7F5F9</accession>
<reference evidence="2 3" key="1">
    <citation type="submission" date="2019-05" db="EMBL/GenBank/DDBJ databases">
        <title>Another draft genome of Portunus trituberculatus and its Hox gene families provides insights of decapod evolution.</title>
        <authorList>
            <person name="Jeong J.-H."/>
            <person name="Song I."/>
            <person name="Kim S."/>
            <person name="Choi T."/>
            <person name="Kim D."/>
            <person name="Ryu S."/>
            <person name="Kim W."/>
        </authorList>
    </citation>
    <scope>NUCLEOTIDE SEQUENCE [LARGE SCALE GENOMIC DNA]</scope>
    <source>
        <tissue evidence="2">Muscle</tissue>
    </source>
</reference>
<feature type="region of interest" description="Disordered" evidence="1">
    <location>
        <begin position="79"/>
        <end position="101"/>
    </location>
</feature>
<evidence type="ECO:0000313" key="2">
    <source>
        <dbReference type="EMBL" id="MPC40333.1"/>
    </source>
</evidence>
<dbReference type="EMBL" id="VSRR010004657">
    <property type="protein sequence ID" value="MPC40333.1"/>
    <property type="molecule type" value="Genomic_DNA"/>
</dbReference>
<feature type="region of interest" description="Disordered" evidence="1">
    <location>
        <begin position="1"/>
        <end position="21"/>
    </location>
</feature>
<evidence type="ECO:0000313" key="3">
    <source>
        <dbReference type="Proteomes" id="UP000324222"/>
    </source>
</evidence>
<sequence length="101" mass="11454">MPTTNTPQPKPRPLPTYPKEATLHSFMPTLASQPVSHRHSRRGASFSPAPHFYSPFVFVSHTRWSDRHSSRVSRNIMSPQTFTFSGLPPRSEPRQASVRSL</sequence>
<keyword evidence="3" id="KW-1185">Reference proteome</keyword>
<gene>
    <name evidence="2" type="ORF">E2C01_033889</name>
</gene>
<dbReference type="AlphaFoldDB" id="A0A5B7F5F9"/>
<evidence type="ECO:0000256" key="1">
    <source>
        <dbReference type="SAM" id="MobiDB-lite"/>
    </source>
</evidence>
<dbReference type="Proteomes" id="UP000324222">
    <property type="component" value="Unassembled WGS sequence"/>
</dbReference>
<organism evidence="2 3">
    <name type="scientific">Portunus trituberculatus</name>
    <name type="common">Swimming crab</name>
    <name type="synonym">Neptunus trituberculatus</name>
    <dbReference type="NCBI Taxonomy" id="210409"/>
    <lineage>
        <taxon>Eukaryota</taxon>
        <taxon>Metazoa</taxon>
        <taxon>Ecdysozoa</taxon>
        <taxon>Arthropoda</taxon>
        <taxon>Crustacea</taxon>
        <taxon>Multicrustacea</taxon>
        <taxon>Malacostraca</taxon>
        <taxon>Eumalacostraca</taxon>
        <taxon>Eucarida</taxon>
        <taxon>Decapoda</taxon>
        <taxon>Pleocyemata</taxon>
        <taxon>Brachyura</taxon>
        <taxon>Eubrachyura</taxon>
        <taxon>Portunoidea</taxon>
        <taxon>Portunidae</taxon>
        <taxon>Portuninae</taxon>
        <taxon>Portunus</taxon>
    </lineage>
</organism>